<feature type="chain" id="PRO_5020865178" description="DUF4352 domain-containing protein" evidence="1">
    <location>
        <begin position="21"/>
        <end position="142"/>
    </location>
</feature>
<keyword evidence="1" id="KW-0732">Signal</keyword>
<organism evidence="2 3">
    <name type="scientific">Halarcobacter ebronensis</name>
    <dbReference type="NCBI Taxonomy" id="1462615"/>
    <lineage>
        <taxon>Bacteria</taxon>
        <taxon>Pseudomonadati</taxon>
        <taxon>Campylobacterota</taxon>
        <taxon>Epsilonproteobacteria</taxon>
        <taxon>Campylobacterales</taxon>
        <taxon>Arcobacteraceae</taxon>
        <taxon>Halarcobacter</taxon>
    </lineage>
</organism>
<protein>
    <recommendedName>
        <fullName evidence="4">DUF4352 domain-containing protein</fullName>
    </recommendedName>
</protein>
<comment type="caution">
    <text evidence="2">The sequence shown here is derived from an EMBL/GenBank/DDBJ whole genome shotgun (WGS) entry which is preliminary data.</text>
</comment>
<dbReference type="EMBL" id="PDKJ01000007">
    <property type="protein sequence ID" value="RXJ68036.1"/>
    <property type="molecule type" value="Genomic_DNA"/>
</dbReference>
<dbReference type="Proteomes" id="UP000290172">
    <property type="component" value="Unassembled WGS sequence"/>
</dbReference>
<evidence type="ECO:0000313" key="3">
    <source>
        <dbReference type="Proteomes" id="UP000290172"/>
    </source>
</evidence>
<reference evidence="2 3" key="1">
    <citation type="submission" date="2017-10" db="EMBL/GenBank/DDBJ databases">
        <title>Genomics of the genus Arcobacter.</title>
        <authorList>
            <person name="Perez-Cataluna A."/>
            <person name="Figueras M.J."/>
        </authorList>
    </citation>
    <scope>NUCLEOTIDE SEQUENCE [LARGE SCALE GENOMIC DNA]</scope>
    <source>
        <strain evidence="2 3">CECT 8993</strain>
    </source>
</reference>
<gene>
    <name evidence="2" type="ORF">CRV08_09515</name>
</gene>
<accession>A0A4Q0YCC9</accession>
<evidence type="ECO:0000313" key="2">
    <source>
        <dbReference type="EMBL" id="RXJ68036.1"/>
    </source>
</evidence>
<dbReference type="RefSeq" id="WP_128981464.1">
    <property type="nucleotide sequence ID" value="NZ_PDKJ01000007.1"/>
</dbReference>
<evidence type="ECO:0008006" key="4">
    <source>
        <dbReference type="Google" id="ProtNLM"/>
    </source>
</evidence>
<name>A0A4Q0YCC9_9BACT</name>
<sequence>MLKKILVMFSLLFGTTFLFAGSAIIPNWRHNGITTYCLYVSNINDLDVEVNITLYKKDGTVYTGTYTQYGAELNKPFILSTNSTGSLCIDKISGAQDHGYGIIKGSPVNGKGTVQLVAFAVDSDTAYNNRWYSIPINGGLPF</sequence>
<feature type="signal peptide" evidence="1">
    <location>
        <begin position="1"/>
        <end position="20"/>
    </location>
</feature>
<proteinExistence type="predicted"/>
<dbReference type="AlphaFoldDB" id="A0A4Q0YCC9"/>
<evidence type="ECO:0000256" key="1">
    <source>
        <dbReference type="SAM" id="SignalP"/>
    </source>
</evidence>